<dbReference type="SUPFAM" id="SSF110849">
    <property type="entry name" value="ParB/Sulfiredoxin"/>
    <property type="match status" value="1"/>
</dbReference>
<dbReference type="Proteomes" id="UP000831390">
    <property type="component" value="Chromosome"/>
</dbReference>
<dbReference type="PANTHER" id="PTHR39639:SF1">
    <property type="entry name" value="DUF262 DOMAIN-CONTAINING PROTEIN"/>
    <property type="match status" value="1"/>
</dbReference>
<dbReference type="PANTHER" id="PTHR39639">
    <property type="entry name" value="CHROMOSOME 16, WHOLE GENOME SHOTGUN SEQUENCE"/>
    <property type="match status" value="1"/>
</dbReference>
<feature type="domain" description="GmrSD restriction endonucleases N-terminal" evidence="1">
    <location>
        <begin position="12"/>
        <end position="159"/>
    </location>
</feature>
<evidence type="ECO:0000313" key="2">
    <source>
        <dbReference type="EMBL" id="UOE36131.1"/>
    </source>
</evidence>
<dbReference type="RefSeq" id="WP_243519642.1">
    <property type="nucleotide sequence ID" value="NZ_CP094534.1"/>
</dbReference>
<dbReference type="InterPro" id="IPR004919">
    <property type="entry name" value="GmrSD_N"/>
</dbReference>
<dbReference type="InterPro" id="IPR036086">
    <property type="entry name" value="ParB/Sulfiredoxin_sf"/>
</dbReference>
<keyword evidence="3" id="KW-1185">Reference proteome</keyword>
<reference evidence="2 3" key="1">
    <citation type="submission" date="2022-03" db="EMBL/GenBank/DDBJ databases">
        <title>Hymenobactersp. isolated from the air.</title>
        <authorList>
            <person name="Won M."/>
            <person name="Kwon S.-W."/>
        </authorList>
    </citation>
    <scope>NUCLEOTIDE SEQUENCE [LARGE SCALE GENOMIC DNA]</scope>
    <source>
        <strain evidence="2 3">KACC 22596</strain>
    </source>
</reference>
<gene>
    <name evidence="2" type="ORF">MTP16_10930</name>
</gene>
<name>A0ABY4BDN4_9BACT</name>
<evidence type="ECO:0000313" key="3">
    <source>
        <dbReference type="Proteomes" id="UP000831390"/>
    </source>
</evidence>
<accession>A0ABY4BDN4</accession>
<dbReference type="EMBL" id="CP094534">
    <property type="protein sequence ID" value="UOE36131.1"/>
    <property type="molecule type" value="Genomic_DNA"/>
</dbReference>
<dbReference type="Pfam" id="PF03235">
    <property type="entry name" value="GmrSD_N"/>
    <property type="match status" value="1"/>
</dbReference>
<protein>
    <submittedName>
        <fullName evidence="2">DUF262 domain-containing protein</fullName>
    </submittedName>
</protein>
<proteinExistence type="predicted"/>
<evidence type="ECO:0000259" key="1">
    <source>
        <dbReference type="Pfam" id="PF03235"/>
    </source>
</evidence>
<organism evidence="2 3">
    <name type="scientific">Hymenobacter monticola</name>
    <dbReference type="NCBI Taxonomy" id="1705399"/>
    <lineage>
        <taxon>Bacteria</taxon>
        <taxon>Pseudomonadati</taxon>
        <taxon>Bacteroidota</taxon>
        <taxon>Cytophagia</taxon>
        <taxon>Cytophagales</taxon>
        <taxon>Hymenobacteraceae</taxon>
        <taxon>Hymenobacter</taxon>
    </lineage>
</organism>
<sequence length="409" mass="47156">MRLLPSDPDIGTIVTRINNGDINLQPDFQRGEVWSTPKKQRLIDSIMRDWHIPPIHVIELKDSSKLEVLDGQQRLVAIRDFVNGEIFIDGNVAPFSEEIQALNGLDYKSLPNNWRRRFDQFTIRMFKITDYLPQEPGELFFRLNQPASLTSAEQRNAFYGEARGQIKSLVELLLDLGISKEFIGFSNSRMAYDDIIARLCFSLEIGDLLHKVTSIALANRYRFDEPFNSETIHLAEKSIYFLGNALKQSPATIRFNKATLYSWLWFVCDNIKYNSNFDPYYFAKYIDYFERLRNMSKAFGNPRAYGHQFRYDEIPSNKAGGFEIGLMQVYNDRASARVADVSSVLSRDLVIWTLFVLISDDTNLEYLPANHKKTTLIMNGLHNFGKFNGIDADNYVSRMIEAGWNGEIN</sequence>